<name>A0A8S1BQE6_ARCPL</name>
<keyword evidence="1" id="KW-0732">Signal</keyword>
<evidence type="ECO:0000313" key="2">
    <source>
        <dbReference type="EMBL" id="CAB3261917.1"/>
    </source>
</evidence>
<protein>
    <submittedName>
        <fullName evidence="2">Uncharacterized protein</fullName>
    </submittedName>
</protein>
<feature type="chain" id="PRO_5035873266" evidence="1">
    <location>
        <begin position="22"/>
        <end position="94"/>
    </location>
</feature>
<dbReference type="OrthoDB" id="6993729at2759"/>
<evidence type="ECO:0000313" key="3">
    <source>
        <dbReference type="Proteomes" id="UP000494256"/>
    </source>
</evidence>
<reference evidence="2 3" key="1">
    <citation type="submission" date="2020-04" db="EMBL/GenBank/DDBJ databases">
        <authorList>
            <person name="Wallbank WR R."/>
            <person name="Pardo Diaz C."/>
            <person name="Kozak K."/>
            <person name="Martin S."/>
            <person name="Jiggins C."/>
            <person name="Moest M."/>
            <person name="Warren A I."/>
            <person name="Byers J.R.P. K."/>
            <person name="Montejo-Kovacevich G."/>
            <person name="Yen C E."/>
        </authorList>
    </citation>
    <scope>NUCLEOTIDE SEQUENCE [LARGE SCALE GENOMIC DNA]</scope>
</reference>
<dbReference type="Proteomes" id="UP000494256">
    <property type="component" value="Unassembled WGS sequence"/>
</dbReference>
<proteinExistence type="predicted"/>
<evidence type="ECO:0000256" key="1">
    <source>
        <dbReference type="SAM" id="SignalP"/>
    </source>
</evidence>
<dbReference type="EMBL" id="CADEBD010001048">
    <property type="protein sequence ID" value="CAB3261917.1"/>
    <property type="molecule type" value="Genomic_DNA"/>
</dbReference>
<sequence>MKFFAVLFFLVQAVLVQNAFSQVIRTAAPLAVSSPIIAQPSVANSLADTLSLLTVSSLLSETLPFNPNVITVPMAAPAMGCGCGCGYGNYGYYY</sequence>
<feature type="signal peptide" evidence="1">
    <location>
        <begin position="1"/>
        <end position="21"/>
    </location>
</feature>
<dbReference type="AlphaFoldDB" id="A0A8S1BQE6"/>
<organism evidence="2 3">
    <name type="scientific">Arctia plantaginis</name>
    <name type="common">Wood tiger moth</name>
    <name type="synonym">Phalaena plantaginis</name>
    <dbReference type="NCBI Taxonomy" id="874455"/>
    <lineage>
        <taxon>Eukaryota</taxon>
        <taxon>Metazoa</taxon>
        <taxon>Ecdysozoa</taxon>
        <taxon>Arthropoda</taxon>
        <taxon>Hexapoda</taxon>
        <taxon>Insecta</taxon>
        <taxon>Pterygota</taxon>
        <taxon>Neoptera</taxon>
        <taxon>Endopterygota</taxon>
        <taxon>Lepidoptera</taxon>
        <taxon>Glossata</taxon>
        <taxon>Ditrysia</taxon>
        <taxon>Noctuoidea</taxon>
        <taxon>Erebidae</taxon>
        <taxon>Arctiinae</taxon>
        <taxon>Arctia</taxon>
    </lineage>
</organism>
<gene>
    <name evidence="2" type="ORF">APLA_LOCUS17415</name>
</gene>
<accession>A0A8S1BQE6</accession>
<comment type="caution">
    <text evidence="2">The sequence shown here is derived from an EMBL/GenBank/DDBJ whole genome shotgun (WGS) entry which is preliminary data.</text>
</comment>